<dbReference type="EMBL" id="SDMP01000003">
    <property type="protein sequence ID" value="RYR66141.1"/>
    <property type="molecule type" value="Genomic_DNA"/>
</dbReference>
<evidence type="ECO:0000313" key="2">
    <source>
        <dbReference type="Proteomes" id="UP000289738"/>
    </source>
</evidence>
<evidence type="ECO:0000313" key="1">
    <source>
        <dbReference type="EMBL" id="RYR66141.1"/>
    </source>
</evidence>
<comment type="caution">
    <text evidence="1">The sequence shown here is derived from an EMBL/GenBank/DDBJ whole genome shotgun (WGS) entry which is preliminary data.</text>
</comment>
<reference evidence="1 2" key="1">
    <citation type="submission" date="2019-01" db="EMBL/GenBank/DDBJ databases">
        <title>Sequencing of cultivated peanut Arachis hypogaea provides insights into genome evolution and oil improvement.</title>
        <authorList>
            <person name="Chen X."/>
        </authorList>
    </citation>
    <scope>NUCLEOTIDE SEQUENCE [LARGE SCALE GENOMIC DNA]</scope>
    <source>
        <strain evidence="2">cv. Fuhuasheng</strain>
        <tissue evidence="1">Leaves</tissue>
    </source>
</reference>
<accession>A0A445DSP5</accession>
<proteinExistence type="predicted"/>
<gene>
    <name evidence="1" type="ORF">Ahy_A03g012084</name>
</gene>
<organism evidence="1 2">
    <name type="scientific">Arachis hypogaea</name>
    <name type="common">Peanut</name>
    <dbReference type="NCBI Taxonomy" id="3818"/>
    <lineage>
        <taxon>Eukaryota</taxon>
        <taxon>Viridiplantae</taxon>
        <taxon>Streptophyta</taxon>
        <taxon>Embryophyta</taxon>
        <taxon>Tracheophyta</taxon>
        <taxon>Spermatophyta</taxon>
        <taxon>Magnoliopsida</taxon>
        <taxon>eudicotyledons</taxon>
        <taxon>Gunneridae</taxon>
        <taxon>Pentapetalae</taxon>
        <taxon>rosids</taxon>
        <taxon>fabids</taxon>
        <taxon>Fabales</taxon>
        <taxon>Fabaceae</taxon>
        <taxon>Papilionoideae</taxon>
        <taxon>50 kb inversion clade</taxon>
        <taxon>dalbergioids sensu lato</taxon>
        <taxon>Dalbergieae</taxon>
        <taxon>Pterocarpus clade</taxon>
        <taxon>Arachis</taxon>
    </lineage>
</organism>
<keyword evidence="2" id="KW-1185">Reference proteome</keyword>
<dbReference type="Proteomes" id="UP000289738">
    <property type="component" value="Chromosome A03"/>
</dbReference>
<protein>
    <submittedName>
        <fullName evidence="1">Uncharacterized protein</fullName>
    </submittedName>
</protein>
<dbReference type="AlphaFoldDB" id="A0A445DSP5"/>
<sequence>MHVAGLGLKKSQSFGSLVCDSNSIGVQTENYGIQFYSLLDNRGVYESVATSESLSMGDLSIANSASVGSMACSSDGSDTVANMVYGHDS</sequence>
<name>A0A445DSP5_ARAHY</name>